<evidence type="ECO:0000256" key="6">
    <source>
        <dbReference type="RuleBase" id="RU362059"/>
    </source>
</evidence>
<dbReference type="InterPro" id="IPR035595">
    <property type="entry name" value="UDP_glycos_trans_CS"/>
</dbReference>
<protein>
    <recommendedName>
        <fullName evidence="6">UDP-glucuronosyltransferase</fullName>
        <ecNumber evidence="6">2.4.1.17</ecNumber>
    </recommendedName>
</protein>
<dbReference type="GO" id="GO:0016020">
    <property type="term" value="C:membrane"/>
    <property type="evidence" value="ECO:0007669"/>
    <property type="project" value="UniProtKB-SubCell"/>
</dbReference>
<dbReference type="EC" id="2.4.1.17" evidence="6"/>
<dbReference type="AlphaFoldDB" id="A0A915K2Z3"/>
<dbReference type="Proteomes" id="UP000887565">
    <property type="component" value="Unplaced"/>
</dbReference>
<dbReference type="InterPro" id="IPR002213">
    <property type="entry name" value="UDP_glucos_trans"/>
</dbReference>
<dbReference type="PANTHER" id="PTHR48043">
    <property type="entry name" value="EG:EG0003.4 PROTEIN-RELATED"/>
    <property type="match status" value="1"/>
</dbReference>
<name>A0A915K2Z3_ROMCU</name>
<comment type="catalytic activity">
    <reaction evidence="4 6">
        <text>glucuronate acceptor + UDP-alpha-D-glucuronate = acceptor beta-D-glucuronoside + UDP + H(+)</text>
        <dbReference type="Rhea" id="RHEA:21032"/>
        <dbReference type="ChEBI" id="CHEBI:15378"/>
        <dbReference type="ChEBI" id="CHEBI:58052"/>
        <dbReference type="ChEBI" id="CHEBI:58223"/>
        <dbReference type="ChEBI" id="CHEBI:132367"/>
        <dbReference type="ChEBI" id="CHEBI:132368"/>
        <dbReference type="EC" id="2.4.1.17"/>
    </reaction>
</comment>
<dbReference type="OMA" id="SHIHCEN"/>
<sequence length="505" mass="57976">ALLNNNIEKILAEKSLVSHFLGKRGHNVTIFMEGFPGMNKQPGAKESENVTNHVFILEDKAHFAEIMSKDLQILTWRTSHTSSLGIIVPWRFFGLASQGLIERNRSYVDRVLFQEKWDLVFNDAIFAPMGIVTALKTNSPLAFLSTTALQVGHMIHRPLPHPWSYAPTFYMDSHVYDHKIFSSRLKSFLADVEDVVITAFVDHFVTRPQFSKIHPAISLDRFFGRSKFVVLAFPQILDYVRPSTRDLVYSSGSCNGERGVSKSDALEGEIKQFVDDPASKGTIVVAFGHIVKWSQAPRRAKLNFVEALNSLEDYRIVWQFDEDRKDYSIKAHILTMAWIPQDALLHHKRTQLFISHGGLKSITETICAGVPALVIPFFAEQIRNAHLLEKSGVGLVVSKLNLTSDVVIRKSLRILEDGQKNFKFKIDRLRSFMNDQIIDSNQNAIFWTEFFLRHNGEIYEKNFFRLRATYMTFFQYLMIDVLSSILILMMICFVAIRMCFKVRRE</sequence>
<dbReference type="FunFam" id="3.40.50.2000:FF:000021">
    <property type="entry name" value="UDP-glucuronosyltransferase"/>
    <property type="match status" value="1"/>
</dbReference>
<proteinExistence type="inferred from homology"/>
<dbReference type="PROSITE" id="PS00375">
    <property type="entry name" value="UDPGT"/>
    <property type="match status" value="1"/>
</dbReference>
<dbReference type="CDD" id="cd03784">
    <property type="entry name" value="GT1_Gtf-like"/>
    <property type="match status" value="1"/>
</dbReference>
<evidence type="ECO:0000256" key="3">
    <source>
        <dbReference type="ARBA" id="ARBA00022679"/>
    </source>
</evidence>
<dbReference type="Gene3D" id="3.40.50.2000">
    <property type="entry name" value="Glycogen Phosphorylase B"/>
    <property type="match status" value="1"/>
</dbReference>
<dbReference type="GO" id="GO:0015020">
    <property type="term" value="F:glucuronosyltransferase activity"/>
    <property type="evidence" value="ECO:0007669"/>
    <property type="project" value="UniProtKB-EC"/>
</dbReference>
<dbReference type="SUPFAM" id="SSF53756">
    <property type="entry name" value="UDP-Glycosyltransferase/glycogen phosphorylase"/>
    <property type="match status" value="1"/>
</dbReference>
<evidence type="ECO:0000256" key="5">
    <source>
        <dbReference type="RuleBase" id="RU003718"/>
    </source>
</evidence>
<evidence type="ECO:0000256" key="2">
    <source>
        <dbReference type="ARBA" id="ARBA00022676"/>
    </source>
</evidence>
<keyword evidence="2 5" id="KW-0328">Glycosyltransferase</keyword>
<keyword evidence="6" id="KW-1133">Transmembrane helix</keyword>
<keyword evidence="6" id="KW-0472">Membrane</keyword>
<comment type="similarity">
    <text evidence="1 5">Belongs to the UDP-glycosyltransferase family.</text>
</comment>
<dbReference type="InterPro" id="IPR050271">
    <property type="entry name" value="UDP-glycosyltransferase"/>
</dbReference>
<feature type="transmembrane region" description="Helical" evidence="6">
    <location>
        <begin position="473"/>
        <end position="496"/>
    </location>
</feature>
<dbReference type="PANTHER" id="PTHR48043:SF62">
    <property type="entry name" value="GLUCURONOSYLTRANSFERASE"/>
    <property type="match status" value="1"/>
</dbReference>
<accession>A0A915K2Z3</accession>
<organism evidence="7 8">
    <name type="scientific">Romanomermis culicivorax</name>
    <name type="common">Nematode worm</name>
    <dbReference type="NCBI Taxonomy" id="13658"/>
    <lineage>
        <taxon>Eukaryota</taxon>
        <taxon>Metazoa</taxon>
        <taxon>Ecdysozoa</taxon>
        <taxon>Nematoda</taxon>
        <taxon>Enoplea</taxon>
        <taxon>Dorylaimia</taxon>
        <taxon>Mermithida</taxon>
        <taxon>Mermithoidea</taxon>
        <taxon>Mermithidae</taxon>
        <taxon>Romanomermis</taxon>
    </lineage>
</organism>
<reference evidence="8" key="1">
    <citation type="submission" date="2022-11" db="UniProtKB">
        <authorList>
            <consortium name="WormBaseParasite"/>
        </authorList>
    </citation>
    <scope>IDENTIFICATION</scope>
</reference>
<evidence type="ECO:0000313" key="7">
    <source>
        <dbReference type="Proteomes" id="UP000887565"/>
    </source>
</evidence>
<keyword evidence="7" id="KW-1185">Reference proteome</keyword>
<evidence type="ECO:0000256" key="4">
    <source>
        <dbReference type="ARBA" id="ARBA00047475"/>
    </source>
</evidence>
<keyword evidence="6" id="KW-0812">Transmembrane</keyword>
<keyword evidence="3 5" id="KW-0808">Transferase</keyword>
<evidence type="ECO:0000313" key="8">
    <source>
        <dbReference type="WBParaSite" id="nRc.2.0.1.t33165-RA"/>
    </source>
</evidence>
<evidence type="ECO:0000256" key="1">
    <source>
        <dbReference type="ARBA" id="ARBA00009995"/>
    </source>
</evidence>
<dbReference type="Pfam" id="PF00201">
    <property type="entry name" value="UDPGT"/>
    <property type="match status" value="1"/>
</dbReference>
<dbReference type="WBParaSite" id="nRc.2.0.1.t33165-RA">
    <property type="protein sequence ID" value="nRc.2.0.1.t33165-RA"/>
    <property type="gene ID" value="nRc.2.0.1.g33165"/>
</dbReference>
<comment type="subcellular location">
    <subcellularLocation>
        <location evidence="6">Membrane</location>
        <topology evidence="6">Single-pass membrane protein</topology>
    </subcellularLocation>
</comment>